<keyword evidence="3 7" id="KW-0812">Transmembrane</keyword>
<feature type="transmembrane region" description="Helical" evidence="7">
    <location>
        <begin position="305"/>
        <end position="331"/>
    </location>
</feature>
<feature type="transmembrane region" description="Helical" evidence="7">
    <location>
        <begin position="41"/>
        <end position="58"/>
    </location>
</feature>
<evidence type="ECO:0000256" key="6">
    <source>
        <dbReference type="SAM" id="MobiDB-lite"/>
    </source>
</evidence>
<name>A0ABV7PL48_9BURK</name>
<dbReference type="EMBL" id="JBHRVV010000001">
    <property type="protein sequence ID" value="MFC3459207.1"/>
    <property type="molecule type" value="Genomic_DNA"/>
</dbReference>
<evidence type="ECO:0000256" key="1">
    <source>
        <dbReference type="ARBA" id="ARBA00004651"/>
    </source>
</evidence>
<organism evidence="8 9">
    <name type="scientific">Massilia haematophila</name>
    <dbReference type="NCBI Taxonomy" id="457923"/>
    <lineage>
        <taxon>Bacteria</taxon>
        <taxon>Pseudomonadati</taxon>
        <taxon>Pseudomonadota</taxon>
        <taxon>Betaproteobacteria</taxon>
        <taxon>Burkholderiales</taxon>
        <taxon>Oxalobacteraceae</taxon>
        <taxon>Telluria group</taxon>
        <taxon>Massilia</taxon>
    </lineage>
</organism>
<evidence type="ECO:0000256" key="3">
    <source>
        <dbReference type="ARBA" id="ARBA00022692"/>
    </source>
</evidence>
<dbReference type="InterPro" id="IPR017039">
    <property type="entry name" value="Virul_fac_BrkB"/>
</dbReference>
<dbReference type="PANTHER" id="PTHR30213">
    <property type="entry name" value="INNER MEMBRANE PROTEIN YHJD"/>
    <property type="match status" value="1"/>
</dbReference>
<evidence type="ECO:0000313" key="8">
    <source>
        <dbReference type="EMBL" id="MFC3459207.1"/>
    </source>
</evidence>
<reference evidence="9" key="1">
    <citation type="journal article" date="2019" name="Int. J. Syst. Evol. Microbiol.">
        <title>The Global Catalogue of Microorganisms (GCM) 10K type strain sequencing project: providing services to taxonomists for standard genome sequencing and annotation.</title>
        <authorList>
            <consortium name="The Broad Institute Genomics Platform"/>
            <consortium name="The Broad Institute Genome Sequencing Center for Infectious Disease"/>
            <person name="Wu L."/>
            <person name="Ma J."/>
        </authorList>
    </citation>
    <scope>NUCLEOTIDE SEQUENCE [LARGE SCALE GENOMIC DNA]</scope>
    <source>
        <strain evidence="9">CCM 7480</strain>
    </source>
</reference>
<keyword evidence="4 7" id="KW-1133">Transmembrane helix</keyword>
<feature type="compositionally biased region" description="Basic and acidic residues" evidence="6">
    <location>
        <begin position="128"/>
        <end position="150"/>
    </location>
</feature>
<keyword evidence="5 7" id="KW-0472">Membrane</keyword>
<dbReference type="Proteomes" id="UP001595665">
    <property type="component" value="Unassembled WGS sequence"/>
</dbReference>
<keyword evidence="9" id="KW-1185">Reference proteome</keyword>
<feature type="transmembrane region" description="Helical" evidence="7">
    <location>
        <begin position="378"/>
        <end position="400"/>
    </location>
</feature>
<feature type="region of interest" description="Disordered" evidence="6">
    <location>
        <begin position="66"/>
        <end position="89"/>
    </location>
</feature>
<feature type="transmembrane region" description="Helical" evidence="7">
    <location>
        <begin position="257"/>
        <end position="278"/>
    </location>
</feature>
<feature type="transmembrane region" description="Helical" evidence="7">
    <location>
        <begin position="406"/>
        <end position="425"/>
    </location>
</feature>
<dbReference type="Pfam" id="PF03631">
    <property type="entry name" value="Virul_fac_BrkB"/>
    <property type="match status" value="1"/>
</dbReference>
<feature type="transmembrane region" description="Helical" evidence="7">
    <location>
        <begin position="343"/>
        <end position="366"/>
    </location>
</feature>
<feature type="compositionally biased region" description="Low complexity" evidence="6">
    <location>
        <begin position="67"/>
        <end position="79"/>
    </location>
</feature>
<sequence length="453" mass="48003">MSATDQEKHEAETRVTAAEPRANAQFEVFKSKASDVLSSPYVRGAAVLGIAAAGYALVRRKKTPVFSWPSRSSRPSRLSRAVERSDDSGDTMKAGSFIVPLAAFLASAVKNASVPASAPVQEAKEYVVTRSENRTSDAKDADTVDAKDTDTATSTPPHPRFEQTSKSWVGRQWQIILAAGNAWIDDYAPSMGAALSYYTLFSLAPLLVLVIAIAGLVFGQDAAQGAIIAQLQGIMGKEGATAVQGLLQAAREPSTGIVASIVGGFLLLLGATAIFAELQTDLDRIWRVPAKEKPSGIWGWVRSRILSFGLVLGLAFMLMVSLVVSAALAATSEWLGGGNAAESVLASVLNFAASFALFTVLFAMIYKIMPTAKISWHDVWMGAAVTALLFNVGKSLIGLYLAKSSVASGFGAAGSFVILVAWFYYSAQIFLFGAEYTWVYANSKGRNGGAGRS</sequence>
<comment type="caution">
    <text evidence="8">The sequence shown here is derived from an EMBL/GenBank/DDBJ whole genome shotgun (WGS) entry which is preliminary data.</text>
</comment>
<proteinExistence type="predicted"/>
<accession>A0ABV7PL48</accession>
<dbReference type="RefSeq" id="WP_312548589.1">
    <property type="nucleotide sequence ID" value="NZ_JBHRVV010000001.1"/>
</dbReference>
<feature type="transmembrane region" description="Helical" evidence="7">
    <location>
        <begin position="197"/>
        <end position="218"/>
    </location>
</feature>
<protein>
    <submittedName>
        <fullName evidence="8">YihY/virulence factor BrkB family protein</fullName>
    </submittedName>
</protein>
<evidence type="ECO:0000256" key="4">
    <source>
        <dbReference type="ARBA" id="ARBA00022989"/>
    </source>
</evidence>
<dbReference type="NCBIfam" id="TIGR00765">
    <property type="entry name" value="yihY_not_rbn"/>
    <property type="match status" value="1"/>
</dbReference>
<keyword evidence="2" id="KW-1003">Cell membrane</keyword>
<evidence type="ECO:0000256" key="7">
    <source>
        <dbReference type="SAM" id="Phobius"/>
    </source>
</evidence>
<gene>
    <name evidence="8" type="ORF">ACFOPH_13275</name>
</gene>
<comment type="subcellular location">
    <subcellularLocation>
        <location evidence="1">Cell membrane</location>
        <topology evidence="1">Multi-pass membrane protein</topology>
    </subcellularLocation>
</comment>
<feature type="region of interest" description="Disordered" evidence="6">
    <location>
        <begin position="128"/>
        <end position="164"/>
    </location>
</feature>
<evidence type="ECO:0000313" key="9">
    <source>
        <dbReference type="Proteomes" id="UP001595665"/>
    </source>
</evidence>
<evidence type="ECO:0000256" key="5">
    <source>
        <dbReference type="ARBA" id="ARBA00023136"/>
    </source>
</evidence>
<dbReference type="PANTHER" id="PTHR30213:SF1">
    <property type="entry name" value="INNER MEMBRANE PROTEIN YHJD"/>
    <property type="match status" value="1"/>
</dbReference>
<evidence type="ECO:0000256" key="2">
    <source>
        <dbReference type="ARBA" id="ARBA00022475"/>
    </source>
</evidence>